<sequence length="129" mass="13134">MYTKASSTLLLALFALLLVSVNALPRILHVNVTPTSTEPLPSASFSMQASSQVPSEVADPTPETHATLHDIPNDPMAGFEDDSATAATSTTSSTTPSPSASATSLASSLSLLTSVTGWLSSLTGLMGLA</sequence>
<feature type="compositionally biased region" description="Polar residues" evidence="1">
    <location>
        <begin position="39"/>
        <end position="54"/>
    </location>
</feature>
<gene>
    <name evidence="3" type="ORF">TCE0_044f16478</name>
</gene>
<accession>A0A478EB57</accession>
<keyword evidence="4" id="KW-1185">Reference proteome</keyword>
<evidence type="ECO:0000313" key="3">
    <source>
        <dbReference type="EMBL" id="GAM42467.1"/>
    </source>
</evidence>
<dbReference type="Proteomes" id="UP000053095">
    <property type="component" value="Unassembled WGS sequence"/>
</dbReference>
<evidence type="ECO:0000256" key="2">
    <source>
        <dbReference type="SAM" id="SignalP"/>
    </source>
</evidence>
<feature type="compositionally biased region" description="Low complexity" evidence="1">
    <location>
        <begin position="84"/>
        <end position="102"/>
    </location>
</feature>
<evidence type="ECO:0000256" key="1">
    <source>
        <dbReference type="SAM" id="MobiDB-lite"/>
    </source>
</evidence>
<evidence type="ECO:0000313" key="4">
    <source>
        <dbReference type="Proteomes" id="UP000053095"/>
    </source>
</evidence>
<feature type="chain" id="PRO_5019858849" evidence="2">
    <location>
        <begin position="24"/>
        <end position="129"/>
    </location>
</feature>
<feature type="region of interest" description="Disordered" evidence="1">
    <location>
        <begin position="39"/>
        <end position="102"/>
    </location>
</feature>
<feature type="signal peptide" evidence="2">
    <location>
        <begin position="1"/>
        <end position="23"/>
    </location>
</feature>
<reference evidence="4" key="1">
    <citation type="journal article" date="2015" name="Genome Announc.">
        <title>Draft genome sequence of Talaromyces cellulolyticus strain Y-94, a source of lignocellulosic biomass-degrading enzymes.</title>
        <authorList>
            <person name="Fujii T."/>
            <person name="Koike H."/>
            <person name="Sawayama S."/>
            <person name="Yano S."/>
            <person name="Inoue H."/>
        </authorList>
    </citation>
    <scope>NUCLEOTIDE SEQUENCE [LARGE SCALE GENOMIC DNA]</scope>
    <source>
        <strain evidence="4">Y-94</strain>
    </source>
</reference>
<keyword evidence="2" id="KW-0732">Signal</keyword>
<dbReference type="AlphaFoldDB" id="A0A478EB57"/>
<organism evidence="3 4">
    <name type="scientific">Talaromyces pinophilus</name>
    <name type="common">Penicillium pinophilum</name>
    <dbReference type="NCBI Taxonomy" id="128442"/>
    <lineage>
        <taxon>Eukaryota</taxon>
        <taxon>Fungi</taxon>
        <taxon>Dikarya</taxon>
        <taxon>Ascomycota</taxon>
        <taxon>Pezizomycotina</taxon>
        <taxon>Eurotiomycetes</taxon>
        <taxon>Eurotiomycetidae</taxon>
        <taxon>Eurotiales</taxon>
        <taxon>Trichocomaceae</taxon>
        <taxon>Talaromyces</taxon>
        <taxon>Talaromyces sect. Talaromyces</taxon>
    </lineage>
</organism>
<name>A0A478EB57_TALPI</name>
<dbReference type="EMBL" id="DF933840">
    <property type="protein sequence ID" value="GAM42467.1"/>
    <property type="molecule type" value="Genomic_DNA"/>
</dbReference>
<proteinExistence type="predicted"/>
<protein>
    <submittedName>
        <fullName evidence="3">Uncharacterized protein</fullName>
    </submittedName>
</protein>